<dbReference type="PANTHER" id="PTHR11358:SF26">
    <property type="entry name" value="GUANIDINO ACID HYDROLASE, MITOCHONDRIAL"/>
    <property type="match status" value="1"/>
</dbReference>
<dbReference type="PROSITE" id="PS51409">
    <property type="entry name" value="ARGINASE_2"/>
    <property type="match status" value="1"/>
</dbReference>
<comment type="cofactor">
    <cofactor evidence="4">
        <name>Mn(2+)</name>
        <dbReference type="ChEBI" id="CHEBI:29035"/>
    </cofactor>
    <text evidence="4">Binds 2 manganese ions per subunit.</text>
</comment>
<sequence>MTAHRKDYAFTAGSPKQRTHDEAMYSGALSFCRRAYARDLAGVDLAVMGVPFDTSVTNRPGARFGPRAVRAASSNLAWSRAWPSPFDPFERLSVVDWGDIAFDPGRPERVPAAIEAAIGAVIAEAGGALLLGGDHFTTYPSLKAHASKHGAPLALIQFDAHTDTWPDDEPVDGPDAHGRIDHGTMFWRAARERLIDPAHSVQVGIRTTNDDTLGMTVLDATWCHERLPADIAAEIRRVVGDRPAYLSFDIDGLDPSCAPGTGTPVVGGLFTWQALTIIRALKGIDLVGMDVVEVAPAYDHAEITALAAATIALELICLYAGAR</sequence>
<dbReference type="InterPro" id="IPR020855">
    <property type="entry name" value="Ureohydrolase_Mn_BS"/>
</dbReference>
<dbReference type="NCBIfam" id="NF002564">
    <property type="entry name" value="PRK02190.1"/>
    <property type="match status" value="1"/>
</dbReference>
<dbReference type="Gene3D" id="3.40.800.10">
    <property type="entry name" value="Ureohydrolase domain"/>
    <property type="match status" value="1"/>
</dbReference>
<dbReference type="GO" id="GO:0046872">
    <property type="term" value="F:metal ion binding"/>
    <property type="evidence" value="ECO:0007669"/>
    <property type="project" value="UniProtKB-KW"/>
</dbReference>
<protein>
    <submittedName>
        <fullName evidence="6">Agmatinase</fullName>
        <ecNumber evidence="6">3.5.3.11</ecNumber>
    </submittedName>
</protein>
<dbReference type="RefSeq" id="WP_165099265.1">
    <property type="nucleotide sequence ID" value="NZ_CP049056.1"/>
</dbReference>
<feature type="binding site" evidence="4">
    <location>
        <position position="161"/>
    </location>
    <ligand>
        <name>Mn(2+)</name>
        <dbReference type="ChEBI" id="CHEBI:29035"/>
        <label>1</label>
    </ligand>
</feature>
<dbReference type="AlphaFoldDB" id="A0A7L5BXU8"/>
<evidence type="ECO:0000313" key="6">
    <source>
        <dbReference type="EMBL" id="QIE56261.1"/>
    </source>
</evidence>
<keyword evidence="2 4" id="KW-0479">Metal-binding</keyword>
<dbReference type="InterPro" id="IPR006035">
    <property type="entry name" value="Ureohydrolase"/>
</dbReference>
<dbReference type="PROSITE" id="PS01053">
    <property type="entry name" value="ARGINASE_1"/>
    <property type="match status" value="1"/>
</dbReference>
<evidence type="ECO:0000313" key="7">
    <source>
        <dbReference type="Proteomes" id="UP000503336"/>
    </source>
</evidence>
<dbReference type="Proteomes" id="UP000503336">
    <property type="component" value="Chromosome"/>
</dbReference>
<dbReference type="KEGG" id="hdh:G5B40_12800"/>
<evidence type="ECO:0000256" key="3">
    <source>
        <dbReference type="ARBA" id="ARBA00022801"/>
    </source>
</evidence>
<keyword evidence="4" id="KW-0464">Manganese</keyword>
<accession>A0A7L5BXU8</accession>
<dbReference type="InterPro" id="IPR005925">
    <property type="entry name" value="Agmatinase-rel"/>
</dbReference>
<dbReference type="InterPro" id="IPR023696">
    <property type="entry name" value="Ureohydrolase_dom_sf"/>
</dbReference>
<feature type="binding site" evidence="4">
    <location>
        <position position="163"/>
    </location>
    <ligand>
        <name>Mn(2+)</name>
        <dbReference type="ChEBI" id="CHEBI:29035"/>
        <label>1</label>
    </ligand>
</feature>
<dbReference type="PRINTS" id="PR00116">
    <property type="entry name" value="ARGINASE"/>
</dbReference>
<evidence type="ECO:0000256" key="4">
    <source>
        <dbReference type="PIRSR" id="PIRSR036979-1"/>
    </source>
</evidence>
<evidence type="ECO:0000256" key="2">
    <source>
        <dbReference type="ARBA" id="ARBA00022723"/>
    </source>
</evidence>
<keyword evidence="3 5" id="KW-0378">Hydrolase</keyword>
<organism evidence="6 7">
    <name type="scientific">Pikeienuella piscinae</name>
    <dbReference type="NCBI Taxonomy" id="2748098"/>
    <lineage>
        <taxon>Bacteria</taxon>
        <taxon>Pseudomonadati</taxon>
        <taxon>Pseudomonadota</taxon>
        <taxon>Alphaproteobacteria</taxon>
        <taxon>Rhodobacterales</taxon>
        <taxon>Paracoccaceae</taxon>
        <taxon>Pikeienuella</taxon>
    </lineage>
</organism>
<gene>
    <name evidence="6" type="primary">speB</name>
    <name evidence="6" type="ORF">G5B40_12800</name>
</gene>
<feature type="binding site" evidence="4">
    <location>
        <position position="159"/>
    </location>
    <ligand>
        <name>Mn(2+)</name>
        <dbReference type="ChEBI" id="CHEBI:29035"/>
        <label>1</label>
    </ligand>
</feature>
<reference evidence="6 7" key="1">
    <citation type="submission" date="2020-02" db="EMBL/GenBank/DDBJ databases">
        <title>complete genome sequence of Rhodobacteraceae bacterium.</title>
        <authorList>
            <person name="Park J."/>
            <person name="Kim Y.-S."/>
            <person name="Kim K.-H."/>
        </authorList>
    </citation>
    <scope>NUCLEOTIDE SEQUENCE [LARGE SCALE GENOMIC DNA]</scope>
    <source>
        <strain evidence="6 7">RR4-56</strain>
    </source>
</reference>
<feature type="binding site" evidence="4">
    <location>
        <position position="249"/>
    </location>
    <ligand>
        <name>Mn(2+)</name>
        <dbReference type="ChEBI" id="CHEBI:29035"/>
        <label>1</label>
    </ligand>
</feature>
<comment type="similarity">
    <text evidence="1">Belongs to the arginase family. Agmatinase subfamily.</text>
</comment>
<dbReference type="GO" id="GO:0008783">
    <property type="term" value="F:agmatinase activity"/>
    <property type="evidence" value="ECO:0007669"/>
    <property type="project" value="UniProtKB-EC"/>
</dbReference>
<dbReference type="Pfam" id="PF00491">
    <property type="entry name" value="Arginase"/>
    <property type="match status" value="1"/>
</dbReference>
<dbReference type="EMBL" id="CP049056">
    <property type="protein sequence ID" value="QIE56261.1"/>
    <property type="molecule type" value="Genomic_DNA"/>
</dbReference>
<dbReference type="EC" id="3.5.3.11" evidence="6"/>
<dbReference type="PIRSF" id="PIRSF036979">
    <property type="entry name" value="Arginase"/>
    <property type="match status" value="1"/>
</dbReference>
<proteinExistence type="inferred from homology"/>
<feature type="binding site" evidence="4">
    <location>
        <position position="135"/>
    </location>
    <ligand>
        <name>Mn(2+)</name>
        <dbReference type="ChEBI" id="CHEBI:29035"/>
        <label>1</label>
    </ligand>
</feature>
<dbReference type="PANTHER" id="PTHR11358">
    <property type="entry name" value="ARGINASE/AGMATINASE"/>
    <property type="match status" value="1"/>
</dbReference>
<dbReference type="GO" id="GO:0033389">
    <property type="term" value="P:putrescine biosynthetic process from arginine, via agmatine"/>
    <property type="evidence" value="ECO:0007669"/>
    <property type="project" value="TreeGrafter"/>
</dbReference>
<evidence type="ECO:0000256" key="5">
    <source>
        <dbReference type="RuleBase" id="RU003684"/>
    </source>
</evidence>
<evidence type="ECO:0000256" key="1">
    <source>
        <dbReference type="ARBA" id="ARBA00009227"/>
    </source>
</evidence>
<name>A0A7L5BXU8_9RHOB</name>
<dbReference type="NCBIfam" id="TIGR01230">
    <property type="entry name" value="agmatinase"/>
    <property type="match status" value="1"/>
</dbReference>
<dbReference type="SUPFAM" id="SSF52768">
    <property type="entry name" value="Arginase/deacetylase"/>
    <property type="match status" value="1"/>
</dbReference>
<dbReference type="CDD" id="cd11592">
    <property type="entry name" value="Agmatinase_PAH"/>
    <property type="match status" value="1"/>
</dbReference>
<feature type="binding site" evidence="4">
    <location>
        <position position="251"/>
    </location>
    <ligand>
        <name>Mn(2+)</name>
        <dbReference type="ChEBI" id="CHEBI:29035"/>
        <label>1</label>
    </ligand>
</feature>
<keyword evidence="7" id="KW-1185">Reference proteome</keyword>